<gene>
    <name evidence="3" type="primary">lipR</name>
    <name evidence="3" type="ORF">HEP81_03640</name>
</gene>
<proteinExistence type="predicted"/>
<organism evidence="3 4">
    <name type="scientific">Streptomyces griseofuscus</name>
    <dbReference type="NCBI Taxonomy" id="146922"/>
    <lineage>
        <taxon>Bacteria</taxon>
        <taxon>Bacillati</taxon>
        <taxon>Actinomycetota</taxon>
        <taxon>Actinomycetes</taxon>
        <taxon>Kitasatosporales</taxon>
        <taxon>Streptomycetaceae</taxon>
        <taxon>Streptomyces</taxon>
    </lineage>
</organism>
<evidence type="ECO:0000256" key="1">
    <source>
        <dbReference type="ARBA" id="ARBA00022801"/>
    </source>
</evidence>
<evidence type="ECO:0000313" key="3">
    <source>
        <dbReference type="EMBL" id="QNT93939.1"/>
    </source>
</evidence>
<dbReference type="RefSeq" id="WP_051850327.1">
    <property type="nucleotide sequence ID" value="NZ_CP051006.1"/>
</dbReference>
<feature type="domain" description="Alpha/beta hydrolase fold-3" evidence="2">
    <location>
        <begin position="68"/>
        <end position="272"/>
    </location>
</feature>
<dbReference type="SUPFAM" id="SSF53474">
    <property type="entry name" value="alpha/beta-Hydrolases"/>
    <property type="match status" value="1"/>
</dbReference>
<dbReference type="EMBL" id="CP051006">
    <property type="protein sequence ID" value="QNT93939.1"/>
    <property type="molecule type" value="Genomic_DNA"/>
</dbReference>
<dbReference type="InterPro" id="IPR013094">
    <property type="entry name" value="AB_hydrolase_3"/>
</dbReference>
<protein>
    <submittedName>
        <fullName evidence="3">Acetyl-hydrolase LipR</fullName>
        <ecNumber evidence="3">3.1.1.-</ecNumber>
    </submittedName>
</protein>
<evidence type="ECO:0000259" key="2">
    <source>
        <dbReference type="Pfam" id="PF07859"/>
    </source>
</evidence>
<sequence>MKLTDWLLRGKPNVFVTEERLREALRHNPPDAPVLESLRRSCLVSTGTVDGHEVITLTPRSGPMGTEVIYLHGGVYVRPLVSAHWRIVEDLVEDLIRRTGATFVVPLYGLAPRYTADDAYRFLDTGYERVVQRAGDRPVFLAGDSCGAGLSVGLAIHCRNEGLRPPTGLILFSPWLDVTMTNPGIPALTKLDPMLAPAGFVAAGQDWAGGRSVTDPMVGPLHDTLEKLPPITIHQSGHDILLPDAEKFAAKARAAGTHVDLRVWPTAIHVFVGAGRTPEARQALRDAADRIRRSARD</sequence>
<name>A0A7H1Q0V9_9ACTN</name>
<dbReference type="Proteomes" id="UP000516422">
    <property type="component" value="Chromosome"/>
</dbReference>
<dbReference type="PANTHER" id="PTHR48081">
    <property type="entry name" value="AB HYDROLASE SUPERFAMILY PROTEIN C4A8.06C"/>
    <property type="match status" value="1"/>
</dbReference>
<dbReference type="Gene3D" id="3.40.50.1820">
    <property type="entry name" value="alpha/beta hydrolase"/>
    <property type="match status" value="1"/>
</dbReference>
<dbReference type="Pfam" id="PF07859">
    <property type="entry name" value="Abhydrolase_3"/>
    <property type="match status" value="1"/>
</dbReference>
<dbReference type="KEGG" id="sgf:HEP81_03640"/>
<dbReference type="GeneID" id="91463215"/>
<evidence type="ECO:0000313" key="4">
    <source>
        <dbReference type="Proteomes" id="UP000516422"/>
    </source>
</evidence>
<dbReference type="PANTHER" id="PTHR48081:SF8">
    <property type="entry name" value="ALPHA_BETA HYDROLASE FOLD-3 DOMAIN-CONTAINING PROTEIN-RELATED"/>
    <property type="match status" value="1"/>
</dbReference>
<dbReference type="GO" id="GO:0016787">
    <property type="term" value="F:hydrolase activity"/>
    <property type="evidence" value="ECO:0007669"/>
    <property type="project" value="UniProtKB-KW"/>
</dbReference>
<dbReference type="InterPro" id="IPR029058">
    <property type="entry name" value="AB_hydrolase_fold"/>
</dbReference>
<dbReference type="AlphaFoldDB" id="A0A7H1Q0V9"/>
<dbReference type="InterPro" id="IPR050300">
    <property type="entry name" value="GDXG_lipolytic_enzyme"/>
</dbReference>
<reference evidence="3 4" key="1">
    <citation type="submission" date="2020-04" db="EMBL/GenBank/DDBJ databases">
        <title>Characterization and engineering of Streptomyces griseofuscus DSM40191 as a potential heterologous host for expression of BGCs.</title>
        <authorList>
            <person name="Gren T."/>
            <person name="Whitford C.M."/>
            <person name="Mohite O.S."/>
            <person name="Joergensen T.S."/>
            <person name="Nielsen J.B."/>
            <person name="Lee S.Y."/>
            <person name="Weber T."/>
        </authorList>
    </citation>
    <scope>NUCLEOTIDE SEQUENCE [LARGE SCALE GENOMIC DNA]</scope>
    <source>
        <strain evidence="3 4">DSM 40191</strain>
    </source>
</reference>
<keyword evidence="1 3" id="KW-0378">Hydrolase</keyword>
<dbReference type="EC" id="3.1.1.-" evidence="3"/>
<accession>A0A7H1Q0V9</accession>